<dbReference type="Gene3D" id="3.40.50.2000">
    <property type="entry name" value="Glycogen Phosphorylase B"/>
    <property type="match status" value="2"/>
</dbReference>
<evidence type="ECO:0000259" key="2">
    <source>
        <dbReference type="Pfam" id="PF13439"/>
    </source>
</evidence>
<dbReference type="AlphaFoldDB" id="A0A1I3VWX0"/>
<dbReference type="InterPro" id="IPR050194">
    <property type="entry name" value="Glycosyltransferase_grp1"/>
</dbReference>
<evidence type="ECO:0000313" key="4">
    <source>
        <dbReference type="Proteomes" id="UP000198635"/>
    </source>
</evidence>
<reference evidence="4" key="1">
    <citation type="submission" date="2016-10" db="EMBL/GenBank/DDBJ databases">
        <authorList>
            <person name="Varghese N."/>
            <person name="Submissions S."/>
        </authorList>
    </citation>
    <scope>NUCLEOTIDE SEQUENCE [LARGE SCALE GENOMIC DNA]</scope>
    <source>
        <strain evidence="4">DSM 5918</strain>
    </source>
</reference>
<dbReference type="Pfam" id="PF13439">
    <property type="entry name" value="Glyco_transf_4"/>
    <property type="match status" value="1"/>
</dbReference>
<keyword evidence="3" id="KW-0808">Transferase</keyword>
<dbReference type="STRING" id="52560.SAMN04488082_11185"/>
<protein>
    <submittedName>
        <fullName evidence="3">Glycosyltransferase involved in cell wall bisynthesis</fullName>
    </submittedName>
</protein>
<dbReference type="GO" id="GO:0016757">
    <property type="term" value="F:glycosyltransferase activity"/>
    <property type="evidence" value="ECO:0007669"/>
    <property type="project" value="InterPro"/>
</dbReference>
<feature type="domain" description="Glycosyl transferase family 1" evidence="1">
    <location>
        <begin position="211"/>
        <end position="360"/>
    </location>
</feature>
<dbReference type="EMBL" id="FORX01000011">
    <property type="protein sequence ID" value="SFJ99735.1"/>
    <property type="molecule type" value="Genomic_DNA"/>
</dbReference>
<organism evidence="3 4">
    <name type="scientific">Desulfomicrobium apsheronum</name>
    <dbReference type="NCBI Taxonomy" id="52560"/>
    <lineage>
        <taxon>Bacteria</taxon>
        <taxon>Pseudomonadati</taxon>
        <taxon>Thermodesulfobacteriota</taxon>
        <taxon>Desulfovibrionia</taxon>
        <taxon>Desulfovibrionales</taxon>
        <taxon>Desulfomicrobiaceae</taxon>
        <taxon>Desulfomicrobium</taxon>
    </lineage>
</organism>
<dbReference type="InterPro" id="IPR001296">
    <property type="entry name" value="Glyco_trans_1"/>
</dbReference>
<dbReference type="PANTHER" id="PTHR45947:SF13">
    <property type="entry name" value="TRANSFERASE"/>
    <property type="match status" value="1"/>
</dbReference>
<dbReference type="Pfam" id="PF00534">
    <property type="entry name" value="Glycos_transf_1"/>
    <property type="match status" value="1"/>
</dbReference>
<accession>A0A1I3VWX0</accession>
<evidence type="ECO:0000259" key="1">
    <source>
        <dbReference type="Pfam" id="PF00534"/>
    </source>
</evidence>
<evidence type="ECO:0000313" key="3">
    <source>
        <dbReference type="EMBL" id="SFJ99735.1"/>
    </source>
</evidence>
<dbReference type="SUPFAM" id="SSF53756">
    <property type="entry name" value="UDP-Glycosyltransferase/glycogen phosphorylase"/>
    <property type="match status" value="1"/>
</dbReference>
<name>A0A1I3VWX0_9BACT</name>
<dbReference type="InterPro" id="IPR028098">
    <property type="entry name" value="Glyco_trans_4-like_N"/>
</dbReference>
<dbReference type="Proteomes" id="UP000198635">
    <property type="component" value="Unassembled WGS sequence"/>
</dbReference>
<gene>
    <name evidence="3" type="ORF">SAMN04488082_11185</name>
</gene>
<sequence>MLDESECLTEIEHEVVHFSRQNSNNYASSYSHFFPSNINYSDLNVFKKIQSAINIVYSRQSKNYFNSFVNITKPNIIHGHNIYSGLTYSIVDVAKKYNIPFVLTLHDLKLACPSYLMLNNGKVCERCLSGNYWNCTIYQCHKKNTIASFIVTIEAYFNKLFRKYEWIDSFICPSRFLIEKVSSAGFLRDKLVYLPNALNPQAYVPSYGAGEYALFVGRLSHEKGLITLLKAFQDIAMPLKIAGTGPLDEQARSFVRDNNLSHIGFEGYCSGDNLSNLYKNAAFIVVPSECYENAPMCILESFAYGKPVIGANIGGIPELVIDGDTGLLFESGSHESLRSAVTSLWGQTARIDKMGHAARNRIENEFSSARHVQKLIDIYESAIFKKR</sequence>
<proteinExistence type="predicted"/>
<keyword evidence="4" id="KW-1185">Reference proteome</keyword>
<feature type="domain" description="Glycosyltransferase subfamily 4-like N-terminal" evidence="2">
    <location>
        <begin position="8"/>
        <end position="201"/>
    </location>
</feature>
<dbReference type="PANTHER" id="PTHR45947">
    <property type="entry name" value="SULFOQUINOVOSYL TRANSFERASE SQD2"/>
    <property type="match status" value="1"/>
</dbReference>